<reference evidence="4" key="1">
    <citation type="submission" date="2012-09" db="EMBL/GenBank/DDBJ databases">
        <title>Genome sequencing and comparative transcriptomics of race 1 and race 4 of banana pathogen: Fusarium oxysporum f. sp. cubense.</title>
        <authorList>
            <person name="Fang X."/>
            <person name="Huang J."/>
        </authorList>
    </citation>
    <scope>NUCLEOTIDE SEQUENCE [LARGE SCALE GENOMIC DNA]</scope>
    <source>
        <strain evidence="4">race 4</strain>
    </source>
</reference>
<gene>
    <name evidence="3" type="ORF">FOC4_g10005963</name>
</gene>
<feature type="compositionally biased region" description="Acidic residues" evidence="2">
    <location>
        <begin position="64"/>
        <end position="79"/>
    </location>
</feature>
<dbReference type="STRING" id="1229665.N1RPX7"/>
<dbReference type="PANTHER" id="PTHR37534">
    <property type="entry name" value="TRANSCRIPTIONAL ACTIVATOR PROTEIN UGA3"/>
    <property type="match status" value="1"/>
</dbReference>
<dbReference type="EMBL" id="KB726570">
    <property type="protein sequence ID" value="EMT67849.1"/>
    <property type="molecule type" value="Genomic_DNA"/>
</dbReference>
<dbReference type="GO" id="GO:0000976">
    <property type="term" value="F:transcription cis-regulatory region binding"/>
    <property type="evidence" value="ECO:0007669"/>
    <property type="project" value="TreeGrafter"/>
</dbReference>
<protein>
    <recommendedName>
        <fullName evidence="5">ARCA protein</fullName>
    </recommendedName>
</protein>
<evidence type="ECO:0000256" key="1">
    <source>
        <dbReference type="ARBA" id="ARBA00023242"/>
    </source>
</evidence>
<dbReference type="GO" id="GO:0045944">
    <property type="term" value="P:positive regulation of transcription by RNA polymerase II"/>
    <property type="evidence" value="ECO:0007669"/>
    <property type="project" value="TreeGrafter"/>
</dbReference>
<dbReference type="GO" id="GO:0005634">
    <property type="term" value="C:nucleus"/>
    <property type="evidence" value="ECO:0007669"/>
    <property type="project" value="TreeGrafter"/>
</dbReference>
<evidence type="ECO:0000313" key="3">
    <source>
        <dbReference type="EMBL" id="EMT67849.1"/>
    </source>
</evidence>
<evidence type="ECO:0000313" key="4">
    <source>
        <dbReference type="Proteomes" id="UP000016929"/>
    </source>
</evidence>
<name>N1RPX7_FUSC4</name>
<dbReference type="Proteomes" id="UP000016929">
    <property type="component" value="Unassembled WGS sequence"/>
</dbReference>
<feature type="region of interest" description="Disordered" evidence="2">
    <location>
        <begin position="60"/>
        <end position="89"/>
    </location>
</feature>
<dbReference type="PANTHER" id="PTHR37534:SF2">
    <property type="entry name" value="N-ACETYLTRANSFERASE DOMAIN-CONTAINING PROTEIN"/>
    <property type="match status" value="1"/>
</dbReference>
<dbReference type="GO" id="GO:0003700">
    <property type="term" value="F:DNA-binding transcription factor activity"/>
    <property type="evidence" value="ECO:0007669"/>
    <property type="project" value="TreeGrafter"/>
</dbReference>
<feature type="compositionally biased region" description="Polar residues" evidence="2">
    <location>
        <begin position="148"/>
        <end position="157"/>
    </location>
</feature>
<dbReference type="HOGENOM" id="CLU_008719_1_3_1"/>
<feature type="region of interest" description="Disordered" evidence="2">
    <location>
        <begin position="128"/>
        <end position="172"/>
    </location>
</feature>
<dbReference type="AlphaFoldDB" id="N1RPX7"/>
<dbReference type="OrthoDB" id="4525710at2759"/>
<reference evidence="4" key="2">
    <citation type="journal article" date="2014" name="PLoS ONE">
        <title>Genome and Transcriptome Analysis of the Fungal Pathogen Fusarium oxysporum f. sp. cubense Causing Banana Vascular Wilt Disease.</title>
        <authorList>
            <person name="Guo L."/>
            <person name="Han L."/>
            <person name="Yang L."/>
            <person name="Zeng H."/>
            <person name="Fan D."/>
            <person name="Zhu Y."/>
            <person name="Feng Y."/>
            <person name="Wang G."/>
            <person name="Peng C."/>
            <person name="Jiang X."/>
            <person name="Zhou D."/>
            <person name="Ni P."/>
            <person name="Liang C."/>
            <person name="Liu L."/>
            <person name="Wang J."/>
            <person name="Mao C."/>
            <person name="Fang X."/>
            <person name="Peng M."/>
            <person name="Huang J."/>
        </authorList>
    </citation>
    <scope>NUCLEOTIDE SEQUENCE [LARGE SCALE GENOMIC DNA]</scope>
    <source>
        <strain evidence="4">race 4</strain>
    </source>
</reference>
<sequence length="580" mass="65604">MSVKLNGIECLNDLIRFKNQPPPPVRLSRAKQYTFSADQTWCSPEGELSFVDEGQHLSTMYLNEPDDDDADYGEHDSEDATTSRETNDNHVQLPAQQFDSLGLEFGSHHLEPHDIALDTVWSTNRSRNRVLDRQHSSPTLDSGMHLDNSPSPVTQPSDYPLQESGSLDAGPDIEDTFDTVLTGAPVYHNVSVWPLKDPEEARLMRYFIESVARRFDLCDPKRHFALVVPWRAAFCPPLLDAALALSARCLSRTTDFDSYISNRYYQRCLNSLISTLELADALKNQDLFAAVVLLRTLEEIDGPLSGSDSQSHLIGGHLFASASASELTISMWSPGVFREPDRLSSLRHAALMVAFRQEVYMAFACQRPVLPAFYLPQIDRCLRNPADDGTWTYRILLHLVDALKFCFGDEPMTRERSIEKHDKLLSYAEEWYAKKPHSFNALFNGEDNQTESENEKRCFAPEIWILSDAAATGLLNYHLLRILLLSFDPHIPRIGPLRSQSLKKQDREIKQEVKTCIGLAEGNEKCAPHFLLASLGIALAGERFEERWEQEELLKFLKRAETLHGWSTLAAQWHFPGNGG</sequence>
<organism evidence="3 4">
    <name type="scientific">Fusarium oxysporum f. sp. cubense (strain race 4)</name>
    <name type="common">Panama disease fungus</name>
    <dbReference type="NCBI Taxonomy" id="2502994"/>
    <lineage>
        <taxon>Eukaryota</taxon>
        <taxon>Fungi</taxon>
        <taxon>Dikarya</taxon>
        <taxon>Ascomycota</taxon>
        <taxon>Pezizomycotina</taxon>
        <taxon>Sordariomycetes</taxon>
        <taxon>Hypocreomycetidae</taxon>
        <taxon>Hypocreales</taxon>
        <taxon>Nectriaceae</taxon>
        <taxon>Fusarium</taxon>
        <taxon>Fusarium oxysporum species complex</taxon>
    </lineage>
</organism>
<keyword evidence="4" id="KW-1185">Reference proteome</keyword>
<proteinExistence type="predicted"/>
<evidence type="ECO:0008006" key="5">
    <source>
        <dbReference type="Google" id="ProtNLM"/>
    </source>
</evidence>
<keyword evidence="1" id="KW-0539">Nucleus</keyword>
<accession>N1RPX7</accession>
<evidence type="ECO:0000256" key="2">
    <source>
        <dbReference type="SAM" id="MobiDB-lite"/>
    </source>
</evidence>